<keyword evidence="3" id="KW-1185">Reference proteome</keyword>
<accession>A0A266Q223</accession>
<reference evidence="3" key="1">
    <citation type="submission" date="2017-05" db="EMBL/GenBank/DDBJ databases">
        <authorList>
            <person name="Barney B.M."/>
        </authorList>
    </citation>
    <scope>NUCLEOTIDE SEQUENCE [LARGE SCALE GENOMIC DNA]</scope>
    <source>
        <strain evidence="3">PSBB022</strain>
    </source>
</reference>
<proteinExistence type="predicted"/>
<evidence type="ECO:0000256" key="1">
    <source>
        <dbReference type="SAM" id="SignalP"/>
    </source>
</evidence>
<evidence type="ECO:0000313" key="2">
    <source>
        <dbReference type="EMBL" id="OZY83686.1"/>
    </source>
</evidence>
<keyword evidence="1" id="KW-0732">Signal</keyword>
<name>A0A266Q223_9GAMM</name>
<dbReference type="PANTHER" id="PTHR38643:SF1">
    <property type="entry name" value="PURINE NUCLEOSIDE PERMEASE C285.05-RELATED"/>
    <property type="match status" value="1"/>
</dbReference>
<gene>
    <name evidence="2" type="ORF">CBP51_20035</name>
</gene>
<dbReference type="GO" id="GO:0055085">
    <property type="term" value="P:transmembrane transport"/>
    <property type="evidence" value="ECO:0007669"/>
    <property type="project" value="InterPro"/>
</dbReference>
<dbReference type="GO" id="GO:0003824">
    <property type="term" value="F:catalytic activity"/>
    <property type="evidence" value="ECO:0007669"/>
    <property type="project" value="InterPro"/>
</dbReference>
<dbReference type="AlphaFoldDB" id="A0A266Q223"/>
<dbReference type="GO" id="GO:0009116">
    <property type="term" value="P:nucleoside metabolic process"/>
    <property type="evidence" value="ECO:0007669"/>
    <property type="project" value="InterPro"/>
</dbReference>
<feature type="signal peptide" evidence="1">
    <location>
        <begin position="1"/>
        <end position="30"/>
    </location>
</feature>
<dbReference type="RefSeq" id="WP_078045066.1">
    <property type="nucleotide sequence ID" value="NZ_NHNI01000004.1"/>
</dbReference>
<dbReference type="EMBL" id="NHNI01000004">
    <property type="protein sequence ID" value="OZY83686.1"/>
    <property type="molecule type" value="Genomic_DNA"/>
</dbReference>
<dbReference type="Gene3D" id="3.40.50.1580">
    <property type="entry name" value="Nucleoside phosphorylase domain"/>
    <property type="match status" value="1"/>
</dbReference>
<evidence type="ECO:0000313" key="3">
    <source>
        <dbReference type="Proteomes" id="UP000216101"/>
    </source>
</evidence>
<dbReference type="PIRSF" id="PIRSF013171">
    <property type="entry name" value="Pur_nuclsid_perm"/>
    <property type="match status" value="1"/>
</dbReference>
<comment type="caution">
    <text evidence="2">The sequence shown here is derived from an EMBL/GenBank/DDBJ whole genome shotgun (WGS) entry which is preliminary data.</text>
</comment>
<protein>
    <submittedName>
        <fullName evidence="2">Purine nucleoside permease</fullName>
    </submittedName>
</protein>
<dbReference type="Pfam" id="PF06516">
    <property type="entry name" value="NUP"/>
    <property type="match status" value="1"/>
</dbReference>
<dbReference type="PANTHER" id="PTHR38643">
    <property type="entry name" value="PURINE NUCLEOSIDE PERMEASE C285.05-RELATED"/>
    <property type="match status" value="1"/>
</dbReference>
<dbReference type="InterPro" id="IPR035994">
    <property type="entry name" value="Nucleoside_phosphorylase_sf"/>
</dbReference>
<feature type="chain" id="PRO_5012085743" evidence="1">
    <location>
        <begin position="31"/>
        <end position="361"/>
    </location>
</feature>
<dbReference type="Proteomes" id="UP000216101">
    <property type="component" value="Unassembled WGS sequence"/>
</dbReference>
<dbReference type="InterPro" id="IPR009486">
    <property type="entry name" value="Pur_nuclsid_perm"/>
</dbReference>
<organism evidence="2 3">
    <name type="scientific">Cellvibrio mixtus</name>
    <dbReference type="NCBI Taxonomy" id="39650"/>
    <lineage>
        <taxon>Bacteria</taxon>
        <taxon>Pseudomonadati</taxon>
        <taxon>Pseudomonadota</taxon>
        <taxon>Gammaproteobacteria</taxon>
        <taxon>Cellvibrionales</taxon>
        <taxon>Cellvibrionaceae</taxon>
        <taxon>Cellvibrio</taxon>
    </lineage>
</organism>
<sequence>MLVLQKWLFNFPGRALLIIATMLFATGANAATPAKNAAIPVKVVVVSMFENGDVTGDEAGEYQLWIERQKLNKQFPFPLGAYDLHMNEAGILAICTGGGVTNATASIMALGTDPRFDLSKAYWVIAGIGGGDPLDVSLGTGVWAKHVVDGDLLYEIDGREIPKDWKYGLIPLGAKEPNQESTGWTVDTIVYHLNPTLVDWAYQLTKDHPVADTPAMKQFREQYQGFPNALRAPFVTIGDTIGSSTYWHGELLNTWANDWMHLHAGKDSNFMTTNMEDNGSLTALHRLAKAKLVDTERVLVLRTVSNFSFPPPGKTAAWSTTAPYPDKGLPAIEAAYGLGNRVVQELLRGWDNYQHTTPSVK</sequence>